<dbReference type="Pfam" id="PF17277">
    <property type="entry name" value="DUF5342"/>
    <property type="match status" value="1"/>
</dbReference>
<evidence type="ECO:0000313" key="1">
    <source>
        <dbReference type="EMBL" id="CAG9609504.1"/>
    </source>
</evidence>
<gene>
    <name evidence="1" type="ORF">NEOCIP111885_03246</name>
</gene>
<comment type="caution">
    <text evidence="1">The sequence shown here is derived from an EMBL/GenBank/DDBJ whole genome shotgun (WGS) entry which is preliminary data.</text>
</comment>
<reference evidence="1" key="1">
    <citation type="submission" date="2021-10" db="EMBL/GenBank/DDBJ databases">
        <authorList>
            <person name="Criscuolo A."/>
        </authorList>
    </citation>
    <scope>NUCLEOTIDE SEQUENCE</scope>
    <source>
        <strain evidence="1">CIP111885</strain>
    </source>
</reference>
<proteinExistence type="predicted"/>
<dbReference type="Proteomes" id="UP000789845">
    <property type="component" value="Unassembled WGS sequence"/>
</dbReference>
<accession>A0A9C7GBQ1</accession>
<protein>
    <recommendedName>
        <fullName evidence="3">YheE family protein</fullName>
    </recommendedName>
</protein>
<organism evidence="1 2">
    <name type="scientific">Pseudoneobacillus rhizosphaerae</name>
    <dbReference type="NCBI Taxonomy" id="2880968"/>
    <lineage>
        <taxon>Bacteria</taxon>
        <taxon>Bacillati</taxon>
        <taxon>Bacillota</taxon>
        <taxon>Bacilli</taxon>
        <taxon>Bacillales</taxon>
        <taxon>Bacillaceae</taxon>
        <taxon>Pseudoneobacillus</taxon>
    </lineage>
</organism>
<evidence type="ECO:0008006" key="3">
    <source>
        <dbReference type="Google" id="ProtNLM"/>
    </source>
</evidence>
<keyword evidence="2" id="KW-1185">Reference proteome</keyword>
<name>A0A9C7GBQ1_9BACI</name>
<dbReference type="PIRSF" id="PIRSF037692">
    <property type="entry name" value="UCP037692"/>
    <property type="match status" value="1"/>
</dbReference>
<dbReference type="InterPro" id="IPR017263">
    <property type="entry name" value="UCP037692"/>
</dbReference>
<sequence length="70" mass="8372">MISHFQFQSIYENQQLPGWSFSFYFQKQKFTGIYHPDGAIDWTSVVPQKENESSLKGQIHELMLFHVYEK</sequence>
<dbReference type="RefSeq" id="WP_230497734.1">
    <property type="nucleotide sequence ID" value="NZ_CAKJTG010000020.1"/>
</dbReference>
<evidence type="ECO:0000313" key="2">
    <source>
        <dbReference type="Proteomes" id="UP000789845"/>
    </source>
</evidence>
<dbReference type="EMBL" id="CAKJTG010000020">
    <property type="protein sequence ID" value="CAG9609504.1"/>
    <property type="molecule type" value="Genomic_DNA"/>
</dbReference>
<dbReference type="AlphaFoldDB" id="A0A9C7GBQ1"/>